<reference evidence="3 4" key="1">
    <citation type="submission" date="2013-05" db="EMBL/GenBank/DDBJ databases">
        <title>Draft genome of the parasitic nematode Anyclostoma ceylanicum.</title>
        <authorList>
            <person name="Mitreva M."/>
        </authorList>
    </citation>
    <scope>NUCLEOTIDE SEQUENCE [LARGE SCALE GENOMIC DNA]</scope>
</reference>
<evidence type="ECO:0000313" key="4">
    <source>
        <dbReference type="Proteomes" id="UP000054495"/>
    </source>
</evidence>
<dbReference type="Gene3D" id="3.40.33.10">
    <property type="entry name" value="CAP"/>
    <property type="match status" value="2"/>
</dbReference>
<name>A0A0D6LXI0_9BILA</name>
<dbReference type="InterPro" id="IPR035940">
    <property type="entry name" value="CAP_sf"/>
</dbReference>
<keyword evidence="1" id="KW-0732">Signal</keyword>
<organism evidence="3 4">
    <name type="scientific">Ancylostoma ceylanicum</name>
    <dbReference type="NCBI Taxonomy" id="53326"/>
    <lineage>
        <taxon>Eukaryota</taxon>
        <taxon>Metazoa</taxon>
        <taxon>Ecdysozoa</taxon>
        <taxon>Nematoda</taxon>
        <taxon>Chromadorea</taxon>
        <taxon>Rhabditida</taxon>
        <taxon>Rhabditina</taxon>
        <taxon>Rhabditomorpha</taxon>
        <taxon>Strongyloidea</taxon>
        <taxon>Ancylostomatidae</taxon>
        <taxon>Ancylostomatinae</taxon>
        <taxon>Ancylostoma</taxon>
    </lineage>
</organism>
<sequence length="440" mass="48711">MRSTILGKAAGVQLFFIVAIEATSFGCRNTLISDEWRKAVLDFHNRNRQRVAEGKQRTGSPGTVMKAATKMYYLNWDCDIENNAFLSSCNGQMPIPLDYGVNKGTFKMNKKCNINDNTMAVLKGWWDQATAADLSQNSKFDETKQKEFGAMAYGEAKGFACSYSNCGGSTGELLCLYSAKLKSTLVSFLDVCTGDEFTDENANPQPMCNAPGNPGVDGMTHDMQITAMDMANYYRNLVATGWAQDKKDYAPPAKNMNALEYDCDTAGVGAKVEAAKCTAASYTPTPGYVLSSYKAKLDIPRVEVLRKAMAFWFGQLKSVDLDDKASYNNDVDASAKDFANVGNVYSISDDTNDSLFYSWCMGTPQRWDAPWNNVRNKGSRLQYVSLTALLLMMIRFTQLVKHAQPVLTEGAAMMVFLDYVDNVEPSPYAYLNKVDAWKTS</sequence>
<dbReference type="Pfam" id="PF00188">
    <property type="entry name" value="CAP"/>
    <property type="match status" value="2"/>
</dbReference>
<accession>A0A0D6LXI0</accession>
<dbReference type="SMART" id="SM00198">
    <property type="entry name" value="SCP"/>
    <property type="match status" value="1"/>
</dbReference>
<dbReference type="EMBL" id="KE125053">
    <property type="protein sequence ID" value="EPB72327.1"/>
    <property type="molecule type" value="Genomic_DNA"/>
</dbReference>
<feature type="chain" id="PRO_5002307243" description="SCP domain-containing protein" evidence="1">
    <location>
        <begin position="23"/>
        <end position="440"/>
    </location>
</feature>
<feature type="domain" description="SCP" evidence="2">
    <location>
        <begin position="35"/>
        <end position="184"/>
    </location>
</feature>
<evidence type="ECO:0000259" key="2">
    <source>
        <dbReference type="SMART" id="SM00198"/>
    </source>
</evidence>
<gene>
    <name evidence="3" type="ORF">ANCCEY_08564</name>
</gene>
<evidence type="ECO:0000256" key="1">
    <source>
        <dbReference type="SAM" id="SignalP"/>
    </source>
</evidence>
<evidence type="ECO:0000313" key="3">
    <source>
        <dbReference type="EMBL" id="EPB72327.1"/>
    </source>
</evidence>
<feature type="signal peptide" evidence="1">
    <location>
        <begin position="1"/>
        <end position="22"/>
    </location>
</feature>
<keyword evidence="4" id="KW-1185">Reference proteome</keyword>
<dbReference type="CDD" id="cd05380">
    <property type="entry name" value="CAP_euk"/>
    <property type="match status" value="1"/>
</dbReference>
<dbReference type="InterPro" id="IPR014044">
    <property type="entry name" value="CAP_dom"/>
</dbReference>
<protein>
    <recommendedName>
        <fullName evidence="2">SCP domain-containing protein</fullName>
    </recommendedName>
</protein>
<dbReference type="AlphaFoldDB" id="A0A0D6LXI0"/>
<dbReference type="SUPFAM" id="SSF55797">
    <property type="entry name" value="PR-1-like"/>
    <property type="match status" value="2"/>
</dbReference>
<proteinExistence type="predicted"/>
<dbReference type="Proteomes" id="UP000054495">
    <property type="component" value="Unassembled WGS sequence"/>
</dbReference>